<sequence>MDILTAIRNATGPRPALFVPEVSFELLVHEEMQRIVQHCGTEVQQEMLRFPRLHQRIVDVVTQLLRTRLPATNSMAALVSGLLKSTDEDHSPVYRQKPRPAQSTVPTLFRLIQRQMGERGSLLVFLASIWDKTKKHVPAITDGQERSPQSANSDSPVTPHMNGTHQENKALTPQKPVNLLPEVPSHTSRKLSDREQHDCDVIDGVAMTRLNEMGDLVERLIKSYFYIVRKSIQDSVPKAVMHFLVNFVQDNLQSELVTHLYKSDQAESLLNECM</sequence>
<evidence type="ECO:0000259" key="2">
    <source>
        <dbReference type="PROSITE" id="PS51388"/>
    </source>
</evidence>
<accession>A0A0L7KR06</accession>
<feature type="non-terminal residue" evidence="3">
    <location>
        <position position="1"/>
    </location>
</feature>
<dbReference type="Pfam" id="PF01031">
    <property type="entry name" value="Dynamin_M"/>
    <property type="match status" value="1"/>
</dbReference>
<reference evidence="3 4" key="1">
    <citation type="journal article" date="2015" name="Genome Biol. Evol.">
        <title>The genome of winter moth (Operophtera brumata) provides a genomic perspective on sexual dimorphism and phenology.</title>
        <authorList>
            <person name="Derks M.F."/>
            <person name="Smit S."/>
            <person name="Salis L."/>
            <person name="Schijlen E."/>
            <person name="Bossers A."/>
            <person name="Mateman C."/>
            <person name="Pijl A.S."/>
            <person name="de Ridder D."/>
            <person name="Groenen M.A."/>
            <person name="Visser M.E."/>
            <person name="Megens H.J."/>
        </authorList>
    </citation>
    <scope>NUCLEOTIDE SEQUENCE [LARGE SCALE GENOMIC DNA]</scope>
    <source>
        <strain evidence="3">WM2013NL</strain>
        <tissue evidence="3">Head and thorax</tissue>
    </source>
</reference>
<dbReference type="InterPro" id="IPR003130">
    <property type="entry name" value="GED"/>
</dbReference>
<dbReference type="InterPro" id="IPR022812">
    <property type="entry name" value="Dynamin"/>
</dbReference>
<dbReference type="Proteomes" id="UP000037510">
    <property type="component" value="Unassembled WGS sequence"/>
</dbReference>
<dbReference type="GO" id="GO:0008017">
    <property type="term" value="F:microtubule binding"/>
    <property type="evidence" value="ECO:0007669"/>
    <property type="project" value="TreeGrafter"/>
</dbReference>
<gene>
    <name evidence="3" type="ORF">OBRU01_22422</name>
</gene>
<comment type="caution">
    <text evidence="3">The sequence shown here is derived from an EMBL/GenBank/DDBJ whole genome shotgun (WGS) entry which is preliminary data.</text>
</comment>
<name>A0A0L7KR06_OPEBR</name>
<dbReference type="GO" id="GO:0006897">
    <property type="term" value="P:endocytosis"/>
    <property type="evidence" value="ECO:0007669"/>
    <property type="project" value="TreeGrafter"/>
</dbReference>
<dbReference type="SMART" id="SM00302">
    <property type="entry name" value="GED"/>
    <property type="match status" value="1"/>
</dbReference>
<keyword evidence="4" id="KW-1185">Reference proteome</keyword>
<proteinExistence type="predicted"/>
<feature type="region of interest" description="Disordered" evidence="1">
    <location>
        <begin position="138"/>
        <end position="195"/>
    </location>
</feature>
<dbReference type="GO" id="GO:0048312">
    <property type="term" value="P:intracellular distribution of mitochondria"/>
    <property type="evidence" value="ECO:0007669"/>
    <property type="project" value="TreeGrafter"/>
</dbReference>
<dbReference type="GO" id="GO:0000266">
    <property type="term" value="P:mitochondrial fission"/>
    <property type="evidence" value="ECO:0007669"/>
    <property type="project" value="TreeGrafter"/>
</dbReference>
<dbReference type="GO" id="GO:0005739">
    <property type="term" value="C:mitochondrion"/>
    <property type="evidence" value="ECO:0007669"/>
    <property type="project" value="TreeGrafter"/>
</dbReference>
<dbReference type="InterPro" id="IPR000375">
    <property type="entry name" value="Dynamin_stalk"/>
</dbReference>
<dbReference type="STRING" id="104452.A0A0L7KR06"/>
<feature type="domain" description="GED" evidence="2">
    <location>
        <begin position="214"/>
        <end position="274"/>
    </location>
</feature>
<dbReference type="GO" id="GO:0003924">
    <property type="term" value="F:GTPase activity"/>
    <property type="evidence" value="ECO:0007669"/>
    <property type="project" value="InterPro"/>
</dbReference>
<dbReference type="EMBL" id="JTDY01006759">
    <property type="protein sequence ID" value="KOB65713.1"/>
    <property type="molecule type" value="Genomic_DNA"/>
</dbReference>
<feature type="non-terminal residue" evidence="3">
    <location>
        <position position="274"/>
    </location>
</feature>
<dbReference type="PANTHER" id="PTHR11566">
    <property type="entry name" value="DYNAMIN"/>
    <property type="match status" value="1"/>
</dbReference>
<dbReference type="Pfam" id="PF02212">
    <property type="entry name" value="GED"/>
    <property type="match status" value="1"/>
</dbReference>
<evidence type="ECO:0000256" key="1">
    <source>
        <dbReference type="SAM" id="MobiDB-lite"/>
    </source>
</evidence>
<dbReference type="GO" id="GO:0005874">
    <property type="term" value="C:microtubule"/>
    <property type="evidence" value="ECO:0007669"/>
    <property type="project" value="TreeGrafter"/>
</dbReference>
<dbReference type="GO" id="GO:0005525">
    <property type="term" value="F:GTP binding"/>
    <property type="evidence" value="ECO:0007669"/>
    <property type="project" value="InterPro"/>
</dbReference>
<feature type="compositionally biased region" description="Polar residues" evidence="1">
    <location>
        <begin position="146"/>
        <end position="171"/>
    </location>
</feature>
<protein>
    <submittedName>
        <fullName evidence="3">Dynamin-1-like protein</fullName>
    </submittedName>
</protein>
<dbReference type="PANTHER" id="PTHR11566:SF21">
    <property type="entry name" value="DYNAMIN RELATED PROTEIN 1, ISOFORM A"/>
    <property type="match status" value="1"/>
</dbReference>
<dbReference type="InterPro" id="IPR020850">
    <property type="entry name" value="GED_dom"/>
</dbReference>
<dbReference type="AlphaFoldDB" id="A0A0L7KR06"/>
<organism evidence="3 4">
    <name type="scientific">Operophtera brumata</name>
    <name type="common">Winter moth</name>
    <name type="synonym">Phalaena brumata</name>
    <dbReference type="NCBI Taxonomy" id="104452"/>
    <lineage>
        <taxon>Eukaryota</taxon>
        <taxon>Metazoa</taxon>
        <taxon>Ecdysozoa</taxon>
        <taxon>Arthropoda</taxon>
        <taxon>Hexapoda</taxon>
        <taxon>Insecta</taxon>
        <taxon>Pterygota</taxon>
        <taxon>Neoptera</taxon>
        <taxon>Endopterygota</taxon>
        <taxon>Lepidoptera</taxon>
        <taxon>Glossata</taxon>
        <taxon>Ditrysia</taxon>
        <taxon>Geometroidea</taxon>
        <taxon>Geometridae</taxon>
        <taxon>Larentiinae</taxon>
        <taxon>Operophtera</taxon>
    </lineage>
</organism>
<dbReference type="Gene3D" id="1.20.120.1240">
    <property type="entry name" value="Dynamin, middle domain"/>
    <property type="match status" value="2"/>
</dbReference>
<dbReference type="GO" id="GO:0016559">
    <property type="term" value="P:peroxisome fission"/>
    <property type="evidence" value="ECO:0007669"/>
    <property type="project" value="TreeGrafter"/>
</dbReference>
<evidence type="ECO:0000313" key="3">
    <source>
        <dbReference type="EMBL" id="KOB65713.1"/>
    </source>
</evidence>
<evidence type="ECO:0000313" key="4">
    <source>
        <dbReference type="Proteomes" id="UP000037510"/>
    </source>
</evidence>
<dbReference type="GO" id="GO:0016020">
    <property type="term" value="C:membrane"/>
    <property type="evidence" value="ECO:0007669"/>
    <property type="project" value="TreeGrafter"/>
</dbReference>
<dbReference type="PROSITE" id="PS51388">
    <property type="entry name" value="GED"/>
    <property type="match status" value="1"/>
</dbReference>